<dbReference type="Pfam" id="PF00517">
    <property type="entry name" value="GP41"/>
    <property type="match status" value="1"/>
</dbReference>
<dbReference type="eggNOG" id="ENOG502SXCG">
    <property type="taxonomic scope" value="Eukaryota"/>
</dbReference>
<organism evidence="3">
    <name type="scientific">Mustela putorius furo</name>
    <name type="common">European domestic ferret</name>
    <name type="synonym">Mustela furo</name>
    <dbReference type="NCBI Taxonomy" id="9669"/>
    <lineage>
        <taxon>Eukaryota</taxon>
        <taxon>Metazoa</taxon>
        <taxon>Chordata</taxon>
        <taxon>Craniata</taxon>
        <taxon>Vertebrata</taxon>
        <taxon>Euteleostomi</taxon>
        <taxon>Mammalia</taxon>
        <taxon>Eutheria</taxon>
        <taxon>Laurasiatheria</taxon>
        <taxon>Carnivora</taxon>
        <taxon>Caniformia</taxon>
        <taxon>Musteloidea</taxon>
        <taxon>Mustelidae</taxon>
        <taxon>Mustelinae</taxon>
        <taxon>Mustela</taxon>
    </lineage>
</organism>
<evidence type="ECO:0000313" key="3">
    <source>
        <dbReference type="Ensembl" id="ENSMPUP00000004729.1"/>
    </source>
</evidence>
<protein>
    <recommendedName>
        <fullName evidence="2">Retroviral envelope protein GP41-like domain-containing protein</fullName>
    </recommendedName>
</protein>
<reference evidence="3" key="1">
    <citation type="submission" date="2024-06" db="UniProtKB">
        <authorList>
            <consortium name="Ensembl"/>
        </authorList>
    </citation>
    <scope>IDENTIFICATION</scope>
</reference>
<dbReference type="EMBL" id="AEYP01071130">
    <property type="status" value="NOT_ANNOTATED_CDS"/>
    <property type="molecule type" value="Genomic_DNA"/>
</dbReference>
<proteinExistence type="predicted"/>
<dbReference type="GO" id="GO:0005198">
    <property type="term" value="F:structural molecule activity"/>
    <property type="evidence" value="ECO:0007669"/>
    <property type="project" value="InterPro"/>
</dbReference>
<dbReference type="Ensembl" id="ENSMPUT00000004811.1">
    <property type="protein sequence ID" value="ENSMPUP00000004729.1"/>
    <property type="gene ID" value="ENSMPUG00000004767.1"/>
</dbReference>
<dbReference type="PANTHER" id="PTHR34313:SF2">
    <property type="entry name" value="ENDOGENOUS RETROVIRUS GROUP K MEMBER 21 ENV POLYPROTEIN-LIKE"/>
    <property type="match status" value="1"/>
</dbReference>
<dbReference type="PANTHER" id="PTHR34313">
    <property type="entry name" value="ENDOGENOUS RETROVIRUS GROUP K MEMBER 113 ENV POLYPROTEIN-RELATED"/>
    <property type="match status" value="1"/>
</dbReference>
<dbReference type="InterPro" id="IPR000328">
    <property type="entry name" value="GP41-like"/>
</dbReference>
<dbReference type="GeneTree" id="ENSGT01150000287396"/>
<dbReference type="InterPro" id="IPR051255">
    <property type="entry name" value="Retroviral_env_glycoprotein"/>
</dbReference>
<feature type="domain" description="Retroviral envelope protein GP41-like" evidence="2">
    <location>
        <begin position="45"/>
        <end position="132"/>
    </location>
</feature>
<dbReference type="HOGENOM" id="CLU_1673312_0_0_1"/>
<evidence type="ECO:0000256" key="1">
    <source>
        <dbReference type="ARBA" id="ARBA00004328"/>
    </source>
</evidence>
<name>M3Y078_MUSPF</name>
<dbReference type="AlphaFoldDB" id="M3Y078"/>
<evidence type="ECO:0000259" key="2">
    <source>
        <dbReference type="Pfam" id="PF00517"/>
    </source>
</evidence>
<dbReference type="InParanoid" id="M3Y078"/>
<accession>M3Y078</accession>
<comment type="subcellular location">
    <subcellularLocation>
        <location evidence="1">Virion</location>
    </subcellularLocation>
</comment>
<dbReference type="OMA" id="ISHESFW"/>
<sequence>IVNLARRKTADDVSIILLSQQKRDFGITAAIIAAVAASAAAATAAAEALATVVPTAEALNTLAEGTAAALQTQLQLNAHLKAGLLILNQRVDLLQEQVDILEDIMSVDCLVPYPTLCVTPVKFSQFNKARNSSQQLSQYLQGACLTIFKISHESFWLR</sequence>